<reference evidence="2 3" key="1">
    <citation type="submission" date="2023-05" db="EMBL/GenBank/DDBJ databases">
        <title>B98-5 Cell Line De Novo Hybrid Assembly: An Optical Mapping Approach.</title>
        <authorList>
            <person name="Kananen K."/>
            <person name="Auerbach J.A."/>
            <person name="Kautto E."/>
            <person name="Blachly J.S."/>
        </authorList>
    </citation>
    <scope>NUCLEOTIDE SEQUENCE [LARGE SCALE GENOMIC DNA]</scope>
    <source>
        <strain evidence="2">B95-8</strain>
        <tissue evidence="2">Cell line</tissue>
    </source>
</reference>
<evidence type="ECO:0000313" key="3">
    <source>
        <dbReference type="Proteomes" id="UP001266305"/>
    </source>
</evidence>
<evidence type="ECO:0000256" key="1">
    <source>
        <dbReference type="SAM" id="MobiDB-lite"/>
    </source>
</evidence>
<keyword evidence="3" id="KW-1185">Reference proteome</keyword>
<name>A0ABQ9TIX9_SAGOE</name>
<gene>
    <name evidence="2" type="ORF">P7K49_037757</name>
</gene>
<organism evidence="2 3">
    <name type="scientific">Saguinus oedipus</name>
    <name type="common">Cotton-top tamarin</name>
    <name type="synonym">Oedipomidas oedipus</name>
    <dbReference type="NCBI Taxonomy" id="9490"/>
    <lineage>
        <taxon>Eukaryota</taxon>
        <taxon>Metazoa</taxon>
        <taxon>Chordata</taxon>
        <taxon>Craniata</taxon>
        <taxon>Vertebrata</taxon>
        <taxon>Euteleostomi</taxon>
        <taxon>Mammalia</taxon>
        <taxon>Eutheria</taxon>
        <taxon>Euarchontoglires</taxon>
        <taxon>Primates</taxon>
        <taxon>Haplorrhini</taxon>
        <taxon>Platyrrhini</taxon>
        <taxon>Cebidae</taxon>
        <taxon>Callitrichinae</taxon>
        <taxon>Saguinus</taxon>
    </lineage>
</organism>
<dbReference type="EMBL" id="JASSZA010000022">
    <property type="protein sequence ID" value="KAK2084724.1"/>
    <property type="molecule type" value="Genomic_DNA"/>
</dbReference>
<comment type="caution">
    <text evidence="2">The sequence shown here is derived from an EMBL/GenBank/DDBJ whole genome shotgun (WGS) entry which is preliminary data.</text>
</comment>
<sequence length="63" mass="6893">MKKLGLENRKESRLSGVEKGLGSPNSESKKVLWHKTCTGSSPQLPVHTICIRELGEESADSLD</sequence>
<dbReference type="Proteomes" id="UP001266305">
    <property type="component" value="Unassembled WGS sequence"/>
</dbReference>
<protein>
    <submittedName>
        <fullName evidence="2">Uncharacterized protein</fullName>
    </submittedName>
</protein>
<feature type="region of interest" description="Disordered" evidence="1">
    <location>
        <begin position="1"/>
        <end position="29"/>
    </location>
</feature>
<accession>A0ABQ9TIX9</accession>
<feature type="compositionally biased region" description="Basic and acidic residues" evidence="1">
    <location>
        <begin position="1"/>
        <end position="13"/>
    </location>
</feature>
<proteinExistence type="predicted"/>
<evidence type="ECO:0000313" key="2">
    <source>
        <dbReference type="EMBL" id="KAK2084724.1"/>
    </source>
</evidence>